<dbReference type="AlphaFoldDB" id="A0A4Y2JT01"/>
<proteinExistence type="predicted"/>
<protein>
    <submittedName>
        <fullName evidence="1">Uncharacterized protein</fullName>
    </submittedName>
</protein>
<sequence length="104" mass="11977">MPIFVSVARSILSYLITDRQTDQIPKLCFSDSGRSETWSFNKFYCCRINKQELAFPEGIAMMGRKVPPTSDSTYLRPWPGDWLLGLRPQYSRYCSDCHSDDPDA</sequence>
<evidence type="ECO:0000313" key="1">
    <source>
        <dbReference type="EMBL" id="GBM93150.1"/>
    </source>
</evidence>
<gene>
    <name evidence="1" type="ORF">AVEN_150981_1</name>
</gene>
<comment type="caution">
    <text evidence="1">The sequence shown here is derived from an EMBL/GenBank/DDBJ whole genome shotgun (WGS) entry which is preliminary data.</text>
</comment>
<accession>A0A4Y2JT01</accession>
<organism evidence="1 2">
    <name type="scientific">Araneus ventricosus</name>
    <name type="common">Orbweaver spider</name>
    <name type="synonym">Epeira ventricosa</name>
    <dbReference type="NCBI Taxonomy" id="182803"/>
    <lineage>
        <taxon>Eukaryota</taxon>
        <taxon>Metazoa</taxon>
        <taxon>Ecdysozoa</taxon>
        <taxon>Arthropoda</taxon>
        <taxon>Chelicerata</taxon>
        <taxon>Arachnida</taxon>
        <taxon>Araneae</taxon>
        <taxon>Araneomorphae</taxon>
        <taxon>Entelegynae</taxon>
        <taxon>Araneoidea</taxon>
        <taxon>Araneidae</taxon>
        <taxon>Araneus</taxon>
    </lineage>
</organism>
<name>A0A4Y2JT01_ARAVE</name>
<keyword evidence="2" id="KW-1185">Reference proteome</keyword>
<dbReference type="Proteomes" id="UP000499080">
    <property type="component" value="Unassembled WGS sequence"/>
</dbReference>
<dbReference type="EMBL" id="BGPR01003853">
    <property type="protein sequence ID" value="GBM93150.1"/>
    <property type="molecule type" value="Genomic_DNA"/>
</dbReference>
<evidence type="ECO:0000313" key="2">
    <source>
        <dbReference type="Proteomes" id="UP000499080"/>
    </source>
</evidence>
<reference evidence="1 2" key="1">
    <citation type="journal article" date="2019" name="Sci. Rep.">
        <title>Orb-weaving spider Araneus ventricosus genome elucidates the spidroin gene catalogue.</title>
        <authorList>
            <person name="Kono N."/>
            <person name="Nakamura H."/>
            <person name="Ohtoshi R."/>
            <person name="Moran D.A.P."/>
            <person name="Shinohara A."/>
            <person name="Yoshida Y."/>
            <person name="Fujiwara M."/>
            <person name="Mori M."/>
            <person name="Tomita M."/>
            <person name="Arakawa K."/>
        </authorList>
    </citation>
    <scope>NUCLEOTIDE SEQUENCE [LARGE SCALE GENOMIC DNA]</scope>
</reference>